<dbReference type="Proteomes" id="UP000635983">
    <property type="component" value="Unassembled WGS sequence"/>
</dbReference>
<gene>
    <name evidence="1" type="ORF">GCM10009304_16910</name>
</gene>
<dbReference type="GO" id="GO:0016627">
    <property type="term" value="F:oxidoreductase activity, acting on the CH-CH group of donors"/>
    <property type="evidence" value="ECO:0007669"/>
    <property type="project" value="InterPro"/>
</dbReference>
<dbReference type="RefSeq" id="WP_188982753.1">
    <property type="nucleotide sequence ID" value="NZ_BMPO01000003.1"/>
</dbReference>
<comment type="caution">
    <text evidence="1">The sequence shown here is derived from an EMBL/GenBank/DDBJ whole genome shotgun (WGS) entry which is preliminary data.</text>
</comment>
<organism evidence="1 2">
    <name type="scientific">Pseudomonas matsuisoli</name>
    <dbReference type="NCBI Taxonomy" id="1515666"/>
    <lineage>
        <taxon>Bacteria</taxon>
        <taxon>Pseudomonadati</taxon>
        <taxon>Pseudomonadota</taxon>
        <taxon>Gammaproteobacteria</taxon>
        <taxon>Pseudomonadales</taxon>
        <taxon>Pseudomonadaceae</taxon>
        <taxon>Pseudomonas</taxon>
    </lineage>
</organism>
<evidence type="ECO:0000313" key="2">
    <source>
        <dbReference type="Proteomes" id="UP000635983"/>
    </source>
</evidence>
<accession>A0A917PUI0</accession>
<sequence length="337" mass="36188">MPIDLSQLQQLLETWKRSATPIHLQEKFQTLVDARLADLPKPGQGSTLFRWQALAAVAGHDLGLVKLYEGHTDALAIITELGGEPPAMGTRWGVWAAEPPHARLRCRLEPNGNVSLTGRKAWCSGAARLSHALVTAWDQDERPQLVAVMLDQPEVDVTGEGWQAVGMAATASVEVVFSGASGHLVGESGAYLTRPGFWQGGAGIAACWYGAAVALADYLHAHCRRRDEPHARAHLGHVDAALGSARTHLHATAAWIDANPSEHAQLAAGRTRAVVESAVETVQHHVGRALGASPFCLNAHFARLAADLPVFVRQSHAERDLAGLAELIIEESAPWRL</sequence>
<dbReference type="Gene3D" id="2.40.110.10">
    <property type="entry name" value="Butyryl-CoA Dehydrogenase, subunit A, domain 2"/>
    <property type="match status" value="1"/>
</dbReference>
<protein>
    <submittedName>
        <fullName evidence="1">Acyl-CoA dehydrogenase</fullName>
    </submittedName>
</protein>
<reference evidence="1" key="1">
    <citation type="journal article" date="2014" name="Int. J. Syst. Evol. Microbiol.">
        <title>Complete genome sequence of Corynebacterium casei LMG S-19264T (=DSM 44701T), isolated from a smear-ripened cheese.</title>
        <authorList>
            <consortium name="US DOE Joint Genome Institute (JGI-PGF)"/>
            <person name="Walter F."/>
            <person name="Albersmeier A."/>
            <person name="Kalinowski J."/>
            <person name="Ruckert C."/>
        </authorList>
    </citation>
    <scope>NUCLEOTIDE SEQUENCE</scope>
    <source>
        <strain evidence="1">JCM 30078</strain>
    </source>
</reference>
<proteinExistence type="predicted"/>
<dbReference type="AlphaFoldDB" id="A0A917PUI0"/>
<evidence type="ECO:0000313" key="1">
    <source>
        <dbReference type="EMBL" id="GGJ91734.1"/>
    </source>
</evidence>
<dbReference type="SUPFAM" id="SSF56645">
    <property type="entry name" value="Acyl-CoA dehydrogenase NM domain-like"/>
    <property type="match status" value="1"/>
</dbReference>
<reference evidence="1" key="2">
    <citation type="submission" date="2020-09" db="EMBL/GenBank/DDBJ databases">
        <authorList>
            <person name="Sun Q."/>
            <person name="Ohkuma M."/>
        </authorList>
    </citation>
    <scope>NUCLEOTIDE SEQUENCE</scope>
    <source>
        <strain evidence="1">JCM 30078</strain>
    </source>
</reference>
<keyword evidence="2" id="KW-1185">Reference proteome</keyword>
<name>A0A917PUI0_9PSED</name>
<dbReference type="InterPro" id="IPR046373">
    <property type="entry name" value="Acyl-CoA_Oxase/DH_mid-dom_sf"/>
</dbReference>
<dbReference type="InterPro" id="IPR009100">
    <property type="entry name" value="AcylCoA_DH/oxidase_NM_dom_sf"/>
</dbReference>
<dbReference type="EMBL" id="BMPO01000003">
    <property type="protein sequence ID" value="GGJ91734.1"/>
    <property type="molecule type" value="Genomic_DNA"/>
</dbReference>